<feature type="domain" description="Glycosyltransferase 61 catalytic" evidence="6">
    <location>
        <begin position="288"/>
        <end position="392"/>
    </location>
</feature>
<keyword evidence="2" id="KW-0328">Glycosyltransferase</keyword>
<keyword evidence="5" id="KW-0472">Membrane</keyword>
<dbReference type="GO" id="GO:0016763">
    <property type="term" value="F:pentosyltransferase activity"/>
    <property type="evidence" value="ECO:0007669"/>
    <property type="project" value="UniProtKB-ARBA"/>
</dbReference>
<keyword evidence="4" id="KW-0325">Glycoprotein</keyword>
<evidence type="ECO:0000256" key="4">
    <source>
        <dbReference type="ARBA" id="ARBA00023180"/>
    </source>
</evidence>
<organism evidence="7 8">
    <name type="scientific">Gossypium davidsonii</name>
    <name type="common">Davidson's cotton</name>
    <name type="synonym">Gossypium klotzschianum subsp. davidsonii</name>
    <dbReference type="NCBI Taxonomy" id="34287"/>
    <lineage>
        <taxon>Eukaryota</taxon>
        <taxon>Viridiplantae</taxon>
        <taxon>Streptophyta</taxon>
        <taxon>Embryophyta</taxon>
        <taxon>Tracheophyta</taxon>
        <taxon>Spermatophyta</taxon>
        <taxon>Magnoliopsida</taxon>
        <taxon>eudicotyledons</taxon>
        <taxon>Gunneridae</taxon>
        <taxon>Pentapetalae</taxon>
        <taxon>rosids</taxon>
        <taxon>malvids</taxon>
        <taxon>Malvales</taxon>
        <taxon>Malvaceae</taxon>
        <taxon>Malvoideae</taxon>
        <taxon>Gossypium</taxon>
    </lineage>
</organism>
<keyword evidence="8" id="KW-1185">Reference proteome</keyword>
<keyword evidence="5" id="KW-1133">Transmembrane helix</keyword>
<accession>A0A7J8RMU3</accession>
<keyword evidence="3" id="KW-0808">Transferase</keyword>
<evidence type="ECO:0000256" key="1">
    <source>
        <dbReference type="ARBA" id="ARBA00004323"/>
    </source>
</evidence>
<dbReference type="GO" id="GO:0000139">
    <property type="term" value="C:Golgi membrane"/>
    <property type="evidence" value="ECO:0007669"/>
    <property type="project" value="UniProtKB-SubCell"/>
</dbReference>
<dbReference type="Proteomes" id="UP000593561">
    <property type="component" value="Unassembled WGS sequence"/>
</dbReference>
<reference evidence="7 8" key="1">
    <citation type="journal article" date="2019" name="Genome Biol. Evol.">
        <title>Insights into the evolution of the New World diploid cottons (Gossypium, subgenus Houzingenia) based on genome sequencing.</title>
        <authorList>
            <person name="Grover C.E."/>
            <person name="Arick M.A. 2nd"/>
            <person name="Thrash A."/>
            <person name="Conover J.L."/>
            <person name="Sanders W.S."/>
            <person name="Peterson D.G."/>
            <person name="Frelichowski J.E."/>
            <person name="Scheffler J.A."/>
            <person name="Scheffler B.E."/>
            <person name="Wendel J.F."/>
        </authorList>
    </citation>
    <scope>NUCLEOTIDE SEQUENCE [LARGE SCALE GENOMIC DNA]</scope>
    <source>
        <strain evidence="7">27</strain>
        <tissue evidence="7">Leaf</tissue>
    </source>
</reference>
<dbReference type="Pfam" id="PF04577">
    <property type="entry name" value="Glyco_transf_61"/>
    <property type="match status" value="1"/>
</dbReference>
<evidence type="ECO:0000313" key="8">
    <source>
        <dbReference type="Proteomes" id="UP000593561"/>
    </source>
</evidence>
<evidence type="ECO:0000256" key="3">
    <source>
        <dbReference type="ARBA" id="ARBA00022679"/>
    </source>
</evidence>
<dbReference type="PANTHER" id="PTHR20961:SF139">
    <property type="entry name" value="PROTEIN O-LINKED-MANNOSE BETA-1,4-N-ACETYLGLUCOSAMINYLTRANSFERASE 2-LIKE"/>
    <property type="match status" value="1"/>
</dbReference>
<name>A0A7J8RMU3_GOSDV</name>
<evidence type="ECO:0000313" key="7">
    <source>
        <dbReference type="EMBL" id="MBA0614903.1"/>
    </source>
</evidence>
<dbReference type="EMBL" id="JABFAC010000006">
    <property type="protein sequence ID" value="MBA0614903.1"/>
    <property type="molecule type" value="Genomic_DNA"/>
</dbReference>
<comment type="caution">
    <text evidence="7">The sequence shown here is derived from an EMBL/GenBank/DDBJ whole genome shotgun (WGS) entry which is preliminary data.</text>
</comment>
<evidence type="ECO:0000259" key="6">
    <source>
        <dbReference type="Pfam" id="PF04577"/>
    </source>
</evidence>
<protein>
    <recommendedName>
        <fullName evidence="6">Glycosyltransferase 61 catalytic domain-containing protein</fullName>
    </recommendedName>
</protein>
<dbReference type="AlphaFoldDB" id="A0A7J8RMU3"/>
<keyword evidence="5" id="KW-0812">Transmembrane</keyword>
<feature type="transmembrane region" description="Helical" evidence="5">
    <location>
        <begin position="20"/>
        <end position="39"/>
    </location>
</feature>
<gene>
    <name evidence="7" type="ORF">Godav_015132</name>
</gene>
<evidence type="ECO:0000256" key="5">
    <source>
        <dbReference type="SAM" id="Phobius"/>
    </source>
</evidence>
<dbReference type="InterPro" id="IPR007657">
    <property type="entry name" value="Glycosyltransferase_61"/>
</dbReference>
<dbReference type="InterPro" id="IPR049625">
    <property type="entry name" value="Glyco_transf_61_cat"/>
</dbReference>
<proteinExistence type="predicted"/>
<sequence>MHKCSPFCSSFKEKRLTHGVLVGSLLAAFTISIVFKSYFCTQLSAWKSAPLQGEVIEVSSFETLIRALNNRVHIQSQSSMDAAENQFMMFKDAGLLQELVEESTSAKSIFNACHCEPISNYCEINGDVAVQGNSSTISMVSLRTGIPAGEISWTVKPYVRKENAAAMDLVKSWAVTSMEFLHCDLIQTVPAILFSLGGFSGNHFHDFSDLVIPLYITSRQFNGEVQFVVTDNRHWWISKFRGILAKLSRYNIVDIDQERKTHCYPSMIVGLKYHHELGIDQSKSQLSMKDFRQFLRRTYSLKRAKAIKIGDDARKMPRLLIITRRKSRSFTNIDKITRVASSLGYNVVTMEPNISTSLGSVAETVNSCDVLMGIHGAGLTNMVFLPDNAIVIQIVPLGSIDELAKQDFEQPAMDMELRYLEYKIKAKESSLISKYKADHLIIKDPLSVHKQGWDAVRSVYLDKQNVKLDVKRFRPTLLKALQLLHQ</sequence>
<comment type="subcellular location">
    <subcellularLocation>
        <location evidence="1">Golgi apparatus membrane</location>
        <topology evidence="1">Single-pass type II membrane protein</topology>
    </subcellularLocation>
</comment>
<dbReference type="PANTHER" id="PTHR20961">
    <property type="entry name" value="GLYCOSYLTRANSFERASE"/>
    <property type="match status" value="1"/>
</dbReference>
<evidence type="ECO:0000256" key="2">
    <source>
        <dbReference type="ARBA" id="ARBA00022676"/>
    </source>
</evidence>